<keyword evidence="1" id="KW-0812">Transmembrane</keyword>
<dbReference type="Proteomes" id="UP000254937">
    <property type="component" value="Unassembled WGS sequence"/>
</dbReference>
<feature type="transmembrane region" description="Helical" evidence="1">
    <location>
        <begin position="6"/>
        <end position="23"/>
    </location>
</feature>
<evidence type="ECO:0000313" key="2">
    <source>
        <dbReference type="EMBL" id="RDK43580.1"/>
    </source>
</evidence>
<sequence>MSDCWLLFSLFTFFSFLLLLLHWPSIEIFFPSLNLQGIHSLFVNIFPLNTYLKCPTSFFGPAVTYPLSR</sequence>
<keyword evidence="1" id="KW-1133">Transmembrane helix</keyword>
<accession>A0A370PN22</accession>
<keyword evidence="1" id="KW-0472">Membrane</keyword>
<dbReference type="AlphaFoldDB" id="A0A370PN22"/>
<evidence type="ECO:0000313" key="3">
    <source>
        <dbReference type="Proteomes" id="UP000254937"/>
    </source>
</evidence>
<reference evidence="2 3" key="1">
    <citation type="submission" date="2018-07" db="EMBL/GenBank/DDBJ databases">
        <title>Section-level genome sequencing of Aspergillus section Nigri to investigate inter- and intra-species variation.</title>
        <authorList>
            <consortium name="DOE Joint Genome Institute"/>
            <person name="Vesth T.C."/>
            <person name="Nybo J.L."/>
            <person name="Theobald S."/>
            <person name="Frisvad J.C."/>
            <person name="Larsen T.O."/>
            <person name="Nielsen K.F."/>
            <person name="Hoof J.B."/>
            <person name="Brandl J."/>
            <person name="Salamov A."/>
            <person name="Riley R."/>
            <person name="Gladden J.M."/>
            <person name="Phatale P."/>
            <person name="Nielsen M.T."/>
            <person name="Lyhne E.K."/>
            <person name="Kogle M.E."/>
            <person name="Strasser K."/>
            <person name="McDonnell E."/>
            <person name="Barry K."/>
            <person name="Clum A."/>
            <person name="Chen C."/>
            <person name="Nolan M."/>
            <person name="Sandor L."/>
            <person name="Kuo A."/>
            <person name="Lipzen A."/>
            <person name="Hainaut M."/>
            <person name="Drula E."/>
            <person name="Tsang A."/>
            <person name="Magnuson J.K."/>
            <person name="Henrissat B."/>
            <person name="Wiebenga A."/>
            <person name="Simmons B.A."/>
            <person name="Makela M.R."/>
            <person name="De vries R.P."/>
            <person name="Grigoriev I.V."/>
            <person name="Mortensen U.H."/>
            <person name="Baker S.E."/>
            <person name="Andersen M.R."/>
        </authorList>
    </citation>
    <scope>NUCLEOTIDE SEQUENCE [LARGE SCALE GENOMIC DNA]</scope>
    <source>
        <strain evidence="2 3">ATCC 13157</strain>
    </source>
</reference>
<evidence type="ECO:0000256" key="1">
    <source>
        <dbReference type="SAM" id="Phobius"/>
    </source>
</evidence>
<proteinExistence type="predicted"/>
<gene>
    <name evidence="2" type="ORF">M752DRAFT_159078</name>
</gene>
<keyword evidence="3" id="KW-1185">Reference proteome</keyword>
<dbReference type="EMBL" id="KZ851851">
    <property type="protein sequence ID" value="RDK43580.1"/>
    <property type="molecule type" value="Genomic_DNA"/>
</dbReference>
<organism evidence="2 3">
    <name type="scientific">Aspergillus phoenicis ATCC 13157</name>
    <dbReference type="NCBI Taxonomy" id="1353007"/>
    <lineage>
        <taxon>Eukaryota</taxon>
        <taxon>Fungi</taxon>
        <taxon>Dikarya</taxon>
        <taxon>Ascomycota</taxon>
        <taxon>Pezizomycotina</taxon>
        <taxon>Eurotiomycetes</taxon>
        <taxon>Eurotiomycetidae</taxon>
        <taxon>Eurotiales</taxon>
        <taxon>Aspergillaceae</taxon>
        <taxon>Aspergillus</taxon>
    </lineage>
</organism>
<name>A0A370PN22_ASPPH</name>
<protein>
    <submittedName>
        <fullName evidence="2">Uncharacterized protein</fullName>
    </submittedName>
</protein>